<name>A0ABW5IZ11_9FLAO</name>
<dbReference type="Pfam" id="PF02709">
    <property type="entry name" value="Glyco_transf_7C"/>
    <property type="match status" value="1"/>
</dbReference>
<comment type="caution">
    <text evidence="4">The sequence shown here is derived from an EMBL/GenBank/DDBJ whole genome shotgun (WGS) entry which is preliminary data.</text>
</comment>
<evidence type="ECO:0000313" key="4">
    <source>
        <dbReference type="EMBL" id="MFD2517930.1"/>
    </source>
</evidence>
<evidence type="ECO:0000256" key="1">
    <source>
        <dbReference type="ARBA" id="ARBA00022679"/>
    </source>
</evidence>
<accession>A0ABW5IZ11</accession>
<dbReference type="InterPro" id="IPR001173">
    <property type="entry name" value="Glyco_trans_2-like"/>
</dbReference>
<proteinExistence type="predicted"/>
<dbReference type="InterPro" id="IPR029044">
    <property type="entry name" value="Nucleotide-diphossugar_trans"/>
</dbReference>
<evidence type="ECO:0000259" key="2">
    <source>
        <dbReference type="Pfam" id="PF00535"/>
    </source>
</evidence>
<organism evidence="4 5">
    <name type="scientific">Salinimicrobium flavum</name>
    <dbReference type="NCBI Taxonomy" id="1737065"/>
    <lineage>
        <taxon>Bacteria</taxon>
        <taxon>Pseudomonadati</taxon>
        <taxon>Bacteroidota</taxon>
        <taxon>Flavobacteriia</taxon>
        <taxon>Flavobacteriales</taxon>
        <taxon>Flavobacteriaceae</taxon>
        <taxon>Salinimicrobium</taxon>
    </lineage>
</organism>
<dbReference type="RefSeq" id="WP_380751082.1">
    <property type="nucleotide sequence ID" value="NZ_JBHULT010000008.1"/>
</dbReference>
<dbReference type="InterPro" id="IPR050834">
    <property type="entry name" value="Glycosyltransf_2"/>
</dbReference>
<dbReference type="Pfam" id="PF00535">
    <property type="entry name" value="Glycos_transf_2"/>
    <property type="match status" value="1"/>
</dbReference>
<feature type="domain" description="Galactosyltransferase C-terminal" evidence="3">
    <location>
        <begin position="150"/>
        <end position="204"/>
    </location>
</feature>
<dbReference type="EC" id="2.4.-.-" evidence="4"/>
<sequence>MDRISIIYAYRDREAARIEASFRSLDRQVREGFEVIFIDYGSSEINAKSAMRLAEKFHFVKYFYLDVSHQLWNKSRALNYGIKRATNPYIFIADIDLIFHPHAIAFLKEVADPEYFYRFKMGYLDQEESKKIKRETNFEGFNPGRFGNVNGMLLTSRESLFHVKGYDEFYHFYGSEDVDLYSRLKNYGLRSQFVEDTYFYHIWHDSYENSQTRKLDHYPRLKNVLRINEQHYIYHKREKAVVPAKQTCWGEIIPMSRKRLLESPTKKIRLTNILAEIEHLLLFELPNSHGEIVEVEVVQSPYFGSFKYKLKKLLNRQTQVYSSLKEINDLILMHIIFKYHNYNYSYKISKDLRSIAFKIEMKEY</sequence>
<feature type="domain" description="Glycosyltransferase 2-like" evidence="2">
    <location>
        <begin position="8"/>
        <end position="107"/>
    </location>
</feature>
<dbReference type="GO" id="GO:0016757">
    <property type="term" value="F:glycosyltransferase activity"/>
    <property type="evidence" value="ECO:0007669"/>
    <property type="project" value="UniProtKB-KW"/>
</dbReference>
<dbReference type="InterPro" id="IPR027791">
    <property type="entry name" value="Galactosyl_T_C"/>
</dbReference>
<gene>
    <name evidence="4" type="ORF">ACFSTG_08505</name>
</gene>
<dbReference type="SUPFAM" id="SSF53448">
    <property type="entry name" value="Nucleotide-diphospho-sugar transferases"/>
    <property type="match status" value="1"/>
</dbReference>
<keyword evidence="5" id="KW-1185">Reference proteome</keyword>
<dbReference type="EMBL" id="JBHULT010000008">
    <property type="protein sequence ID" value="MFD2517930.1"/>
    <property type="molecule type" value="Genomic_DNA"/>
</dbReference>
<dbReference type="PANTHER" id="PTHR43685">
    <property type="entry name" value="GLYCOSYLTRANSFERASE"/>
    <property type="match status" value="1"/>
</dbReference>
<dbReference type="Gene3D" id="3.90.550.10">
    <property type="entry name" value="Spore Coat Polysaccharide Biosynthesis Protein SpsA, Chain A"/>
    <property type="match status" value="1"/>
</dbReference>
<keyword evidence="4" id="KW-0328">Glycosyltransferase</keyword>
<dbReference type="Proteomes" id="UP001597468">
    <property type="component" value="Unassembled WGS sequence"/>
</dbReference>
<keyword evidence="1 4" id="KW-0808">Transferase</keyword>
<protein>
    <submittedName>
        <fullName evidence="4">Glycosyltransferase</fullName>
        <ecNumber evidence="4">2.4.-.-</ecNumber>
    </submittedName>
</protein>
<reference evidence="5" key="1">
    <citation type="journal article" date="2019" name="Int. J. Syst. Evol. Microbiol.">
        <title>The Global Catalogue of Microorganisms (GCM) 10K type strain sequencing project: providing services to taxonomists for standard genome sequencing and annotation.</title>
        <authorList>
            <consortium name="The Broad Institute Genomics Platform"/>
            <consortium name="The Broad Institute Genome Sequencing Center for Infectious Disease"/>
            <person name="Wu L."/>
            <person name="Ma J."/>
        </authorList>
    </citation>
    <scope>NUCLEOTIDE SEQUENCE [LARGE SCALE GENOMIC DNA]</scope>
    <source>
        <strain evidence="5">KCTC 42585</strain>
    </source>
</reference>
<dbReference type="PANTHER" id="PTHR43685:SF2">
    <property type="entry name" value="GLYCOSYLTRANSFERASE 2-LIKE DOMAIN-CONTAINING PROTEIN"/>
    <property type="match status" value="1"/>
</dbReference>
<evidence type="ECO:0000259" key="3">
    <source>
        <dbReference type="Pfam" id="PF02709"/>
    </source>
</evidence>
<evidence type="ECO:0000313" key="5">
    <source>
        <dbReference type="Proteomes" id="UP001597468"/>
    </source>
</evidence>